<keyword evidence="8" id="KW-0902">Two-component regulatory system</keyword>
<dbReference type="GO" id="GO:0005524">
    <property type="term" value="F:ATP binding"/>
    <property type="evidence" value="ECO:0007669"/>
    <property type="project" value="UniProtKB-KW"/>
</dbReference>
<keyword evidence="6 13" id="KW-0418">Kinase</keyword>
<dbReference type="HOGENOM" id="CLU_000445_114_39_5"/>
<dbReference type="InterPro" id="IPR000700">
    <property type="entry name" value="PAS-assoc_C"/>
</dbReference>
<evidence type="ECO:0000256" key="7">
    <source>
        <dbReference type="ARBA" id="ARBA00022840"/>
    </source>
</evidence>
<reference evidence="13 14" key="1">
    <citation type="journal article" date="2011" name="Stand. Genomic Sci.">
        <title>Complete genome sequence of Parvibaculum lavamentivorans type strain (DS-1(T)).</title>
        <authorList>
            <person name="Schleheck D."/>
            <person name="Weiss M."/>
            <person name="Pitluck S."/>
            <person name="Bruce D."/>
            <person name="Land M.L."/>
            <person name="Han S."/>
            <person name="Saunders E."/>
            <person name="Tapia R."/>
            <person name="Detter C."/>
            <person name="Brettin T."/>
            <person name="Han J."/>
            <person name="Woyke T."/>
            <person name="Goodwin L."/>
            <person name="Pennacchio L."/>
            <person name="Nolan M."/>
            <person name="Cook A.M."/>
            <person name="Kjelleberg S."/>
            <person name="Thomas T."/>
        </authorList>
    </citation>
    <scope>NUCLEOTIDE SEQUENCE [LARGE SCALE GENOMIC DNA]</scope>
    <source>
        <strain evidence="14">DS-1 / DSM 13023 / NCIMB 13966</strain>
    </source>
</reference>
<feature type="transmembrane region" description="Helical" evidence="9">
    <location>
        <begin position="77"/>
        <end position="94"/>
    </location>
</feature>
<proteinExistence type="predicted"/>
<dbReference type="SUPFAM" id="SSF55874">
    <property type="entry name" value="ATPase domain of HSP90 chaperone/DNA topoisomerase II/histidine kinase"/>
    <property type="match status" value="1"/>
</dbReference>
<dbReference type="InterPro" id="IPR013767">
    <property type="entry name" value="PAS_fold"/>
</dbReference>
<feature type="transmembrane region" description="Helical" evidence="9">
    <location>
        <begin position="36"/>
        <end position="65"/>
    </location>
</feature>
<dbReference type="Gene3D" id="1.10.287.130">
    <property type="match status" value="1"/>
</dbReference>
<dbReference type="CDD" id="cd00082">
    <property type="entry name" value="HisKA"/>
    <property type="match status" value="1"/>
</dbReference>
<evidence type="ECO:0000313" key="13">
    <source>
        <dbReference type="EMBL" id="ABS62706.1"/>
    </source>
</evidence>
<dbReference type="InterPro" id="IPR036890">
    <property type="entry name" value="HATPase_C_sf"/>
</dbReference>
<dbReference type="PROSITE" id="PS50113">
    <property type="entry name" value="PAC"/>
    <property type="match status" value="1"/>
</dbReference>
<keyword evidence="5" id="KW-0547">Nucleotide-binding</keyword>
<dbReference type="Pfam" id="PF00512">
    <property type="entry name" value="HisKA"/>
    <property type="match status" value="1"/>
</dbReference>
<dbReference type="PANTHER" id="PTHR43065:SF10">
    <property type="entry name" value="PEROXIDE STRESS-ACTIVATED HISTIDINE KINASE MAK3"/>
    <property type="match status" value="1"/>
</dbReference>
<evidence type="ECO:0000256" key="8">
    <source>
        <dbReference type="ARBA" id="ARBA00023012"/>
    </source>
</evidence>
<dbReference type="PANTHER" id="PTHR43065">
    <property type="entry name" value="SENSOR HISTIDINE KINASE"/>
    <property type="match status" value="1"/>
</dbReference>
<keyword evidence="9" id="KW-0812">Transmembrane</keyword>
<dbReference type="InterPro" id="IPR003594">
    <property type="entry name" value="HATPase_dom"/>
</dbReference>
<evidence type="ECO:0000256" key="5">
    <source>
        <dbReference type="ARBA" id="ARBA00022741"/>
    </source>
</evidence>
<dbReference type="PROSITE" id="PS50112">
    <property type="entry name" value="PAS"/>
    <property type="match status" value="1"/>
</dbReference>
<evidence type="ECO:0000259" key="11">
    <source>
        <dbReference type="PROSITE" id="PS50112"/>
    </source>
</evidence>
<evidence type="ECO:0000256" key="4">
    <source>
        <dbReference type="ARBA" id="ARBA00022679"/>
    </source>
</evidence>
<protein>
    <recommendedName>
        <fullName evidence="2">histidine kinase</fullName>
        <ecNumber evidence="2">2.7.13.3</ecNumber>
    </recommendedName>
</protein>
<dbReference type="InterPro" id="IPR035965">
    <property type="entry name" value="PAS-like_dom_sf"/>
</dbReference>
<dbReference type="SMART" id="SM00388">
    <property type="entry name" value="HisKA"/>
    <property type="match status" value="1"/>
</dbReference>
<dbReference type="CDD" id="cd00130">
    <property type="entry name" value="PAS"/>
    <property type="match status" value="1"/>
</dbReference>
<dbReference type="NCBIfam" id="TIGR00229">
    <property type="entry name" value="sensory_box"/>
    <property type="match status" value="1"/>
</dbReference>
<dbReference type="eggNOG" id="COG4191">
    <property type="taxonomic scope" value="Bacteria"/>
</dbReference>
<keyword evidence="4" id="KW-0808">Transferase</keyword>
<dbReference type="KEGG" id="pla:Plav_1084"/>
<dbReference type="SUPFAM" id="SSF47384">
    <property type="entry name" value="Homodimeric domain of signal transducing histidine kinase"/>
    <property type="match status" value="1"/>
</dbReference>
<keyword evidence="3" id="KW-0597">Phosphoprotein</keyword>
<evidence type="ECO:0000256" key="1">
    <source>
        <dbReference type="ARBA" id="ARBA00000085"/>
    </source>
</evidence>
<dbReference type="InterPro" id="IPR003661">
    <property type="entry name" value="HisK_dim/P_dom"/>
</dbReference>
<evidence type="ECO:0000256" key="9">
    <source>
        <dbReference type="SAM" id="Phobius"/>
    </source>
</evidence>
<keyword evidence="9" id="KW-1133">Transmembrane helix</keyword>
<dbReference type="STRING" id="402881.Plav_1084"/>
<evidence type="ECO:0000313" key="14">
    <source>
        <dbReference type="Proteomes" id="UP000006377"/>
    </source>
</evidence>
<sequence>MSSSSPQTAKQPADDVASVIVRPGTGALMTNTLYRLAAVAMAVFIFLVDLSPIAGAVAVLYVLVILTASRVQRVEEIVAAASLSIALTIAAYLLSHDLGTLGPATLRAGVSIGAIAIATLLTLQNLAATRALSSQARLLNLSHDMMFARDPSGLVTFWNHAAEATYGWAASEAVGRSADELLQTRYPENRDAIETCVIGSGRWEGTLEHRTRTGAWLVLESRWAAEYDSRGRMVRVLETHTDVTERNQAQDSLNLARAELAHATRVATLGELTASIAHEVNQPLMAVVTNGEAGLRWLRRDPPDLTEVEMAIGQVVAEGRRAGEIVKRVREFLRKAPSRPADIDVLSLVEDAAALVRHDLARAEVTLTLAIEPDIPKIRGDRVQFQQVLVNLMVNAAQAMADRTLPRRLAVDARRNGTAAVEVLVRDNGPGIAPEHLERLFEPFFTTKPDGMGMGLAICRTTAETYGATLSVESVLHEGTAFRFSIPVMQQEMKP</sequence>
<keyword evidence="7" id="KW-0067">ATP-binding</keyword>
<dbReference type="Proteomes" id="UP000006377">
    <property type="component" value="Chromosome"/>
</dbReference>
<gene>
    <name evidence="13" type="ordered locus">Plav_1084</name>
</gene>
<dbReference type="InterPro" id="IPR005467">
    <property type="entry name" value="His_kinase_dom"/>
</dbReference>
<evidence type="ECO:0000259" key="12">
    <source>
        <dbReference type="PROSITE" id="PS50113"/>
    </source>
</evidence>
<feature type="transmembrane region" description="Helical" evidence="9">
    <location>
        <begin position="106"/>
        <end position="127"/>
    </location>
</feature>
<evidence type="ECO:0000259" key="10">
    <source>
        <dbReference type="PROSITE" id="PS50109"/>
    </source>
</evidence>
<dbReference type="InterPro" id="IPR036097">
    <property type="entry name" value="HisK_dim/P_sf"/>
</dbReference>
<organism evidence="13 14">
    <name type="scientific">Parvibaculum lavamentivorans (strain DS-1 / DSM 13023 / NCIMB 13966)</name>
    <dbReference type="NCBI Taxonomy" id="402881"/>
    <lineage>
        <taxon>Bacteria</taxon>
        <taxon>Pseudomonadati</taxon>
        <taxon>Pseudomonadota</taxon>
        <taxon>Alphaproteobacteria</taxon>
        <taxon>Hyphomicrobiales</taxon>
        <taxon>Parvibaculaceae</taxon>
        <taxon>Parvibaculum</taxon>
    </lineage>
</organism>
<dbReference type="GO" id="GO:0006355">
    <property type="term" value="P:regulation of DNA-templated transcription"/>
    <property type="evidence" value="ECO:0007669"/>
    <property type="project" value="InterPro"/>
</dbReference>
<evidence type="ECO:0000256" key="3">
    <source>
        <dbReference type="ARBA" id="ARBA00022553"/>
    </source>
</evidence>
<dbReference type="SUPFAM" id="SSF55785">
    <property type="entry name" value="PYP-like sensor domain (PAS domain)"/>
    <property type="match status" value="1"/>
</dbReference>
<dbReference type="PROSITE" id="PS50109">
    <property type="entry name" value="HIS_KIN"/>
    <property type="match status" value="1"/>
</dbReference>
<dbReference type="Pfam" id="PF02518">
    <property type="entry name" value="HATPase_c"/>
    <property type="match status" value="1"/>
</dbReference>
<dbReference type="EC" id="2.7.13.3" evidence="2"/>
<accession>A7HS23</accession>
<feature type="domain" description="PAS" evidence="11">
    <location>
        <begin position="131"/>
        <end position="194"/>
    </location>
</feature>
<comment type="catalytic activity">
    <reaction evidence="1">
        <text>ATP + protein L-histidine = ADP + protein N-phospho-L-histidine.</text>
        <dbReference type="EC" id="2.7.13.3"/>
    </reaction>
</comment>
<feature type="domain" description="PAC" evidence="12">
    <location>
        <begin position="201"/>
        <end position="255"/>
    </location>
</feature>
<keyword evidence="9" id="KW-0472">Membrane</keyword>
<dbReference type="GO" id="GO:0000155">
    <property type="term" value="F:phosphorelay sensor kinase activity"/>
    <property type="evidence" value="ECO:0007669"/>
    <property type="project" value="InterPro"/>
</dbReference>
<dbReference type="EMBL" id="CP000774">
    <property type="protein sequence ID" value="ABS62706.1"/>
    <property type="molecule type" value="Genomic_DNA"/>
</dbReference>
<dbReference type="Pfam" id="PF00989">
    <property type="entry name" value="PAS"/>
    <property type="match status" value="1"/>
</dbReference>
<dbReference type="Gene3D" id="3.30.450.20">
    <property type="entry name" value="PAS domain"/>
    <property type="match status" value="1"/>
</dbReference>
<evidence type="ECO:0000256" key="6">
    <source>
        <dbReference type="ARBA" id="ARBA00022777"/>
    </source>
</evidence>
<feature type="domain" description="Histidine kinase" evidence="10">
    <location>
        <begin position="275"/>
        <end position="490"/>
    </location>
</feature>
<dbReference type="InterPro" id="IPR004358">
    <property type="entry name" value="Sig_transdc_His_kin-like_C"/>
</dbReference>
<dbReference type="SMART" id="SM00387">
    <property type="entry name" value="HATPase_c"/>
    <property type="match status" value="1"/>
</dbReference>
<dbReference type="AlphaFoldDB" id="A7HS23"/>
<dbReference type="Gene3D" id="3.30.565.10">
    <property type="entry name" value="Histidine kinase-like ATPase, C-terminal domain"/>
    <property type="match status" value="1"/>
</dbReference>
<dbReference type="InterPro" id="IPR000014">
    <property type="entry name" value="PAS"/>
</dbReference>
<keyword evidence="14" id="KW-1185">Reference proteome</keyword>
<evidence type="ECO:0000256" key="2">
    <source>
        <dbReference type="ARBA" id="ARBA00012438"/>
    </source>
</evidence>
<dbReference type="SMART" id="SM00091">
    <property type="entry name" value="PAS"/>
    <property type="match status" value="1"/>
</dbReference>
<name>A7HS23_PARL1</name>
<dbReference type="PRINTS" id="PR00344">
    <property type="entry name" value="BCTRLSENSOR"/>
</dbReference>